<feature type="compositionally biased region" description="Basic and acidic residues" evidence="1">
    <location>
        <begin position="86"/>
        <end position="98"/>
    </location>
</feature>
<sequence>MKRSRLGSRRRSAESNVAVPGDRTKKAAKGKALKVALDESGLSAGETETGAGSHPEKDPNAGAAVGSRSNSAEETNAEMTEVLGKAPREFESSGRMEEAASTIAHRVAESTLQEPRSRLISETSITDTRQGVSESAKNVTAAAGAAACERGEGSSETYVNERQTMDTDLSSVSLKEKGGNISGTFVASTNLDNSGNAGKDNESTGGSNAIEYDKIMSALNELKCLETKQNVLTKGIDVLIKDLRLLKGAKRTKAIRELTYLNKEMEDVEVQIKTIIIEPWKELYANKKCFEEIKQGGGDVARRKTF</sequence>
<organism evidence="2 3">
    <name type="scientific">Xenopus laevis</name>
    <name type="common">African clawed frog</name>
    <dbReference type="NCBI Taxonomy" id="8355"/>
    <lineage>
        <taxon>Eukaryota</taxon>
        <taxon>Metazoa</taxon>
        <taxon>Chordata</taxon>
        <taxon>Craniata</taxon>
        <taxon>Vertebrata</taxon>
        <taxon>Euteleostomi</taxon>
        <taxon>Amphibia</taxon>
        <taxon>Batrachia</taxon>
        <taxon>Anura</taxon>
        <taxon>Pipoidea</taxon>
        <taxon>Pipidae</taxon>
        <taxon>Xenopodinae</taxon>
        <taxon>Xenopus</taxon>
        <taxon>Xenopus</taxon>
    </lineage>
</organism>
<dbReference type="AlphaFoldDB" id="A0A974I3Q7"/>
<protein>
    <submittedName>
        <fullName evidence="2">Uncharacterized protein</fullName>
    </submittedName>
</protein>
<evidence type="ECO:0000313" key="2">
    <source>
        <dbReference type="EMBL" id="OCU00189.1"/>
    </source>
</evidence>
<evidence type="ECO:0000256" key="1">
    <source>
        <dbReference type="SAM" id="MobiDB-lite"/>
    </source>
</evidence>
<evidence type="ECO:0000313" key="3">
    <source>
        <dbReference type="Proteomes" id="UP000694892"/>
    </source>
</evidence>
<gene>
    <name evidence="2" type="ORF">XELAEV_18005962mg</name>
</gene>
<accession>A0A974I3Q7</accession>
<feature type="compositionally biased region" description="Polar residues" evidence="1">
    <location>
        <begin position="110"/>
        <end position="136"/>
    </location>
</feature>
<feature type="compositionally biased region" description="Polar residues" evidence="1">
    <location>
        <begin position="67"/>
        <end position="78"/>
    </location>
</feature>
<feature type="region of interest" description="Disordered" evidence="1">
    <location>
        <begin position="1"/>
        <end position="136"/>
    </location>
</feature>
<feature type="compositionally biased region" description="Basic residues" evidence="1">
    <location>
        <begin position="1"/>
        <end position="10"/>
    </location>
</feature>
<dbReference type="EMBL" id="CM004466">
    <property type="protein sequence ID" value="OCU00189.1"/>
    <property type="molecule type" value="Genomic_DNA"/>
</dbReference>
<proteinExistence type="predicted"/>
<dbReference type="Proteomes" id="UP000694892">
    <property type="component" value="Chromosome 1L"/>
</dbReference>
<name>A0A974I3Q7_XENLA</name>
<reference evidence="3" key="1">
    <citation type="journal article" date="2016" name="Nature">
        <title>Genome evolution in the allotetraploid frog Xenopus laevis.</title>
        <authorList>
            <person name="Session A.M."/>
            <person name="Uno Y."/>
            <person name="Kwon T."/>
            <person name="Chapman J.A."/>
            <person name="Toyoda A."/>
            <person name="Takahashi S."/>
            <person name="Fukui A."/>
            <person name="Hikosaka A."/>
            <person name="Suzuki A."/>
            <person name="Kondo M."/>
            <person name="van Heeringen S.J."/>
            <person name="Quigley I."/>
            <person name="Heinz S."/>
            <person name="Ogino H."/>
            <person name="Ochi H."/>
            <person name="Hellsten U."/>
            <person name="Lyons J.B."/>
            <person name="Simakov O."/>
            <person name="Putnam N."/>
            <person name="Stites J."/>
            <person name="Kuroki Y."/>
            <person name="Tanaka T."/>
            <person name="Michiue T."/>
            <person name="Watanabe M."/>
            <person name="Bogdanovic O."/>
            <person name="Lister R."/>
            <person name="Georgiou G."/>
            <person name="Paranjpe S.S."/>
            <person name="van Kruijsbergen I."/>
            <person name="Shu S."/>
            <person name="Carlson J."/>
            <person name="Kinoshita T."/>
            <person name="Ohta Y."/>
            <person name="Mawaribuchi S."/>
            <person name="Jenkins J."/>
            <person name="Grimwood J."/>
            <person name="Schmutz J."/>
            <person name="Mitros T."/>
            <person name="Mozaffari S.V."/>
            <person name="Suzuki Y."/>
            <person name="Haramoto Y."/>
            <person name="Yamamoto T.S."/>
            <person name="Takagi C."/>
            <person name="Heald R."/>
            <person name="Miller K."/>
            <person name="Haudenschild C."/>
            <person name="Kitzman J."/>
            <person name="Nakayama T."/>
            <person name="Izutsu Y."/>
            <person name="Robert J."/>
            <person name="Fortriede J."/>
            <person name="Burns K."/>
            <person name="Lotay V."/>
            <person name="Karimi K."/>
            <person name="Yasuoka Y."/>
            <person name="Dichmann D.S."/>
            <person name="Flajnik M.F."/>
            <person name="Houston D.W."/>
            <person name="Shendure J."/>
            <person name="DuPasquier L."/>
            <person name="Vize P.D."/>
            <person name="Zorn A.M."/>
            <person name="Ito M."/>
            <person name="Marcotte E.M."/>
            <person name="Wallingford J.B."/>
            <person name="Ito Y."/>
            <person name="Asashima M."/>
            <person name="Ueno N."/>
            <person name="Matsuda Y."/>
            <person name="Veenstra G.J."/>
            <person name="Fujiyama A."/>
            <person name="Harland R.M."/>
            <person name="Taira M."/>
            <person name="Rokhsar D.S."/>
        </authorList>
    </citation>
    <scope>NUCLEOTIDE SEQUENCE [LARGE SCALE GENOMIC DNA]</scope>
    <source>
        <strain evidence="3">J</strain>
    </source>
</reference>